<keyword evidence="3" id="KW-1185">Reference proteome</keyword>
<protein>
    <submittedName>
        <fullName evidence="2">Uncharacterized protein</fullName>
    </submittedName>
</protein>
<name>H2XWG0_CIOIN</name>
<dbReference type="HOGENOM" id="CLU_3337752_0_0_1"/>
<reference evidence="2" key="3">
    <citation type="submission" date="2025-09" db="UniProtKB">
        <authorList>
            <consortium name="Ensembl"/>
        </authorList>
    </citation>
    <scope>IDENTIFICATION</scope>
</reference>
<keyword evidence="1" id="KW-0472">Membrane</keyword>
<dbReference type="InParanoid" id="H2XWG0"/>
<keyword evidence="1" id="KW-1133">Transmembrane helix</keyword>
<evidence type="ECO:0000256" key="1">
    <source>
        <dbReference type="SAM" id="Phobius"/>
    </source>
</evidence>
<dbReference type="AlphaFoldDB" id="H2XWG0"/>
<feature type="transmembrane region" description="Helical" evidence="1">
    <location>
        <begin position="7"/>
        <end position="29"/>
    </location>
</feature>
<evidence type="ECO:0000313" key="2">
    <source>
        <dbReference type="Ensembl" id="ENSCINP00000033994.1"/>
    </source>
</evidence>
<reference evidence="2" key="2">
    <citation type="submission" date="2025-08" db="UniProtKB">
        <authorList>
            <consortium name="Ensembl"/>
        </authorList>
    </citation>
    <scope>IDENTIFICATION</scope>
</reference>
<reference evidence="3" key="1">
    <citation type="journal article" date="2002" name="Science">
        <title>The draft genome of Ciona intestinalis: insights into chordate and vertebrate origins.</title>
        <authorList>
            <person name="Dehal P."/>
            <person name="Satou Y."/>
            <person name="Campbell R.K."/>
            <person name="Chapman J."/>
            <person name="Degnan B."/>
            <person name="De Tomaso A."/>
            <person name="Davidson B."/>
            <person name="Di Gregorio A."/>
            <person name="Gelpke M."/>
            <person name="Goodstein D.M."/>
            <person name="Harafuji N."/>
            <person name="Hastings K.E."/>
            <person name="Ho I."/>
            <person name="Hotta K."/>
            <person name="Huang W."/>
            <person name="Kawashima T."/>
            <person name="Lemaire P."/>
            <person name="Martinez D."/>
            <person name="Meinertzhagen I.A."/>
            <person name="Necula S."/>
            <person name="Nonaka M."/>
            <person name="Putnam N."/>
            <person name="Rash S."/>
            <person name="Saiga H."/>
            <person name="Satake M."/>
            <person name="Terry A."/>
            <person name="Yamada L."/>
            <person name="Wang H.G."/>
            <person name="Awazu S."/>
            <person name="Azumi K."/>
            <person name="Boore J."/>
            <person name="Branno M."/>
            <person name="Chin-Bow S."/>
            <person name="DeSantis R."/>
            <person name="Doyle S."/>
            <person name="Francino P."/>
            <person name="Keys D.N."/>
            <person name="Haga S."/>
            <person name="Hayashi H."/>
            <person name="Hino K."/>
            <person name="Imai K.S."/>
            <person name="Inaba K."/>
            <person name="Kano S."/>
            <person name="Kobayashi K."/>
            <person name="Kobayashi M."/>
            <person name="Lee B.I."/>
            <person name="Makabe K.W."/>
            <person name="Manohar C."/>
            <person name="Matassi G."/>
            <person name="Medina M."/>
            <person name="Mochizuki Y."/>
            <person name="Mount S."/>
            <person name="Morishita T."/>
            <person name="Miura S."/>
            <person name="Nakayama A."/>
            <person name="Nishizaka S."/>
            <person name="Nomoto H."/>
            <person name="Ohta F."/>
            <person name="Oishi K."/>
            <person name="Rigoutsos I."/>
            <person name="Sano M."/>
            <person name="Sasaki A."/>
            <person name="Sasakura Y."/>
            <person name="Shoguchi E."/>
            <person name="Shin-i T."/>
            <person name="Spagnuolo A."/>
            <person name="Stainier D."/>
            <person name="Suzuki M.M."/>
            <person name="Tassy O."/>
            <person name="Takatori N."/>
            <person name="Tokuoka M."/>
            <person name="Yagi K."/>
            <person name="Yoshizaki F."/>
            <person name="Wada S."/>
            <person name="Zhang C."/>
            <person name="Hyatt P.D."/>
            <person name="Larimer F."/>
            <person name="Detter C."/>
            <person name="Doggett N."/>
            <person name="Glavina T."/>
            <person name="Hawkins T."/>
            <person name="Richardson P."/>
            <person name="Lucas S."/>
            <person name="Kohara Y."/>
            <person name="Levine M."/>
            <person name="Satoh N."/>
            <person name="Rokhsar D.S."/>
        </authorList>
    </citation>
    <scope>NUCLEOTIDE SEQUENCE [LARGE SCALE GENOMIC DNA]</scope>
</reference>
<keyword evidence="1" id="KW-0812">Transmembrane</keyword>
<organism evidence="2 3">
    <name type="scientific">Ciona intestinalis</name>
    <name type="common">Transparent sea squirt</name>
    <name type="synonym">Ascidia intestinalis</name>
    <dbReference type="NCBI Taxonomy" id="7719"/>
    <lineage>
        <taxon>Eukaryota</taxon>
        <taxon>Metazoa</taxon>
        <taxon>Chordata</taxon>
        <taxon>Tunicata</taxon>
        <taxon>Ascidiacea</taxon>
        <taxon>Phlebobranchia</taxon>
        <taxon>Cionidae</taxon>
        <taxon>Ciona</taxon>
    </lineage>
</organism>
<proteinExistence type="predicted"/>
<sequence length="38" mass="4453">KIKIFQFGKVLTLLCIETYFMCNLFLILISKLGVHDSY</sequence>
<dbReference type="Proteomes" id="UP000008144">
    <property type="component" value="Unassembled WGS sequence"/>
</dbReference>
<evidence type="ECO:0000313" key="3">
    <source>
        <dbReference type="Proteomes" id="UP000008144"/>
    </source>
</evidence>
<dbReference type="Ensembl" id="ENSCINT00000033893.1">
    <property type="protein sequence ID" value="ENSCINP00000033994.1"/>
    <property type="gene ID" value="ENSCING00000024209.1"/>
</dbReference>
<accession>H2XWG0</accession>